<protein>
    <submittedName>
        <fullName evidence="3">Uncharacterized protein</fullName>
    </submittedName>
</protein>
<keyword evidence="2" id="KW-1133">Transmembrane helix</keyword>
<proteinExistence type="predicted"/>
<dbReference type="Proteomes" id="UP000254343">
    <property type="component" value="Unassembled WGS sequence"/>
</dbReference>
<dbReference type="RefSeq" id="WP_002716587.1">
    <property type="nucleotide sequence ID" value="NZ_UFSI01000001.1"/>
</dbReference>
<evidence type="ECO:0000256" key="2">
    <source>
        <dbReference type="SAM" id="Phobius"/>
    </source>
</evidence>
<sequence length="61" mass="6838">MPPLVLIALGVMGGAALLRLAMKEGRRVNRELDEIREQAASDQKDAVRLRRDPQTGTYRPH</sequence>
<feature type="region of interest" description="Disordered" evidence="1">
    <location>
        <begin position="37"/>
        <end position="61"/>
    </location>
</feature>
<accession>A0A380W9Z5</accession>
<keyword evidence="2" id="KW-0812">Transmembrane</keyword>
<gene>
    <name evidence="3" type="ORF">NCTC12722_02978</name>
</gene>
<dbReference type="EMBL" id="UIGB01000001">
    <property type="protein sequence ID" value="SUU85761.1"/>
    <property type="molecule type" value="Genomic_DNA"/>
</dbReference>
<dbReference type="AlphaFoldDB" id="A0A380W9Z5"/>
<feature type="transmembrane region" description="Helical" evidence="2">
    <location>
        <begin position="6"/>
        <end position="22"/>
    </location>
</feature>
<feature type="compositionally biased region" description="Basic and acidic residues" evidence="1">
    <location>
        <begin position="37"/>
        <end position="53"/>
    </location>
</feature>
<evidence type="ECO:0000313" key="3">
    <source>
        <dbReference type="EMBL" id="SUU85761.1"/>
    </source>
</evidence>
<name>A0A380W9Z5_AFIFE</name>
<dbReference type="OrthoDB" id="8246396at2"/>
<evidence type="ECO:0000256" key="1">
    <source>
        <dbReference type="SAM" id="MobiDB-lite"/>
    </source>
</evidence>
<organism evidence="3 4">
    <name type="scientific">Afipia felis</name>
    <name type="common">Cat scratch disease bacillus</name>
    <dbReference type="NCBI Taxonomy" id="1035"/>
    <lineage>
        <taxon>Bacteria</taxon>
        <taxon>Pseudomonadati</taxon>
        <taxon>Pseudomonadota</taxon>
        <taxon>Alphaproteobacteria</taxon>
        <taxon>Hyphomicrobiales</taxon>
        <taxon>Nitrobacteraceae</taxon>
        <taxon>Afipia</taxon>
    </lineage>
</organism>
<evidence type="ECO:0000313" key="4">
    <source>
        <dbReference type="Proteomes" id="UP000254343"/>
    </source>
</evidence>
<keyword evidence="2" id="KW-0472">Membrane</keyword>
<reference evidence="3 4" key="1">
    <citation type="submission" date="2018-06" db="EMBL/GenBank/DDBJ databases">
        <authorList>
            <consortium name="Pathogen Informatics"/>
            <person name="Doyle S."/>
        </authorList>
    </citation>
    <scope>NUCLEOTIDE SEQUENCE [LARGE SCALE GENOMIC DNA]</scope>
    <source>
        <strain evidence="3 4">NCTC12722</strain>
    </source>
</reference>